<keyword evidence="2" id="KW-1185">Reference proteome</keyword>
<dbReference type="Gene3D" id="1.25.40.80">
    <property type="match status" value="1"/>
</dbReference>
<dbReference type="Proteomes" id="UP000683291">
    <property type="component" value="Chromosome 1"/>
</dbReference>
<dbReference type="AlphaFoldDB" id="A0A975JDR9"/>
<evidence type="ECO:0000313" key="1">
    <source>
        <dbReference type="EMBL" id="QUJ76614.1"/>
    </source>
</evidence>
<reference evidence="1" key="1">
    <citation type="submission" date="2021-04" db="EMBL/GenBank/DDBJ databases">
        <title>Complete genome sequence for Sulfitobacter sp. strain JK7-1.</title>
        <authorList>
            <person name="Park S.-J."/>
        </authorList>
    </citation>
    <scope>NUCLEOTIDE SEQUENCE</scope>
    <source>
        <strain evidence="1">JK7-1</strain>
    </source>
</reference>
<protein>
    <submittedName>
        <fullName evidence="1">Cryptochrome/photolyase family protein</fullName>
    </submittedName>
</protein>
<proteinExistence type="predicted"/>
<dbReference type="PANTHER" id="PTHR38657">
    <property type="entry name" value="SLR1343 PROTEIN"/>
    <property type="match status" value="1"/>
</dbReference>
<dbReference type="InterPro" id="IPR007357">
    <property type="entry name" value="PhrB-like"/>
</dbReference>
<dbReference type="Gene3D" id="1.10.579.10">
    <property type="entry name" value="DNA Cyclobutane Dipyrimidine Photolyase, subunit A, domain 3"/>
    <property type="match status" value="1"/>
</dbReference>
<organism evidence="1 2">
    <name type="scientific">Sulfitobacter albidus</name>
    <dbReference type="NCBI Taxonomy" id="2829501"/>
    <lineage>
        <taxon>Bacteria</taxon>
        <taxon>Pseudomonadati</taxon>
        <taxon>Pseudomonadota</taxon>
        <taxon>Alphaproteobacteria</taxon>
        <taxon>Rhodobacterales</taxon>
        <taxon>Roseobacteraceae</taxon>
        <taxon>Sulfitobacter</taxon>
    </lineage>
</organism>
<dbReference type="InterPro" id="IPR052551">
    <property type="entry name" value="UV-DNA_repair_photolyase"/>
</dbReference>
<accession>A0A975JDR9</accession>
<gene>
    <name evidence="1" type="ORF">KDD17_00620</name>
</gene>
<dbReference type="KEGG" id="sual:KDD17_00620"/>
<dbReference type="SUPFAM" id="SSF48173">
    <property type="entry name" value="Cryptochrome/photolyase FAD-binding domain"/>
    <property type="match status" value="1"/>
</dbReference>
<dbReference type="Gene3D" id="3.40.50.620">
    <property type="entry name" value="HUPs"/>
    <property type="match status" value="1"/>
</dbReference>
<dbReference type="RefSeq" id="WP_212704811.1">
    <property type="nucleotide sequence ID" value="NZ_CP073581.1"/>
</dbReference>
<dbReference type="Gene3D" id="1.10.10.1710">
    <property type="entry name" value="Deoxyribodipyrimidine photolyase-related"/>
    <property type="match status" value="1"/>
</dbReference>
<dbReference type="InterPro" id="IPR036134">
    <property type="entry name" value="Crypto/Photolyase_FAD-like_sf"/>
</dbReference>
<name>A0A975JDR9_9RHOB</name>
<dbReference type="Pfam" id="PF04244">
    <property type="entry name" value="DPRP"/>
    <property type="match status" value="1"/>
</dbReference>
<sequence>MTRLVLVLGDQLSPGLSALKKADKDSDTVVMAEVREEATYVKHHPKKIALIFAAMRKFAAELEDDGWTVLYSRLDDPDNAGSIVGELLRRAEETGAKGVICTEPGEWRLISKLTHAPIKTHILQDDRFICSHAEFEDWAEGRKALRMEYFYREMRRKTGLLMEGDDPAGGQWNFDHDNRKPAPGDIDPKGPLTFEPDNITGDVLALVEAEFGDHFGTLRPFTFATTRAQALQALDHFIEHSLPTFGDYQDAMIEDQPFMFHAILSFYMNCGLLGPVEVCEAAERAYNDDHAPINAVEGFIRQIIGWREYMRGIYFLEGDEYAARNGLEQTRDLPQMYWGGETRMACMSAAVEATRDHAYAHHIQRLMVTGNFALIAGINPQQVSEWYLEVYADAYEWVEAPNVVGMSQFADGGVIASKPYVSSGAYINRMSNYCKGCDYSVTKKTGEGACPFNTLYWHFLITHRARFSNNARMGNMYRTWDRMDEERRETVLADAEKVLARLDAGEVV</sequence>
<dbReference type="InterPro" id="IPR014729">
    <property type="entry name" value="Rossmann-like_a/b/a_fold"/>
</dbReference>
<dbReference type="PANTHER" id="PTHR38657:SF1">
    <property type="entry name" value="SLR1343 PROTEIN"/>
    <property type="match status" value="1"/>
</dbReference>
<evidence type="ECO:0000313" key="2">
    <source>
        <dbReference type="Proteomes" id="UP000683291"/>
    </source>
</evidence>
<dbReference type="EMBL" id="CP073581">
    <property type="protein sequence ID" value="QUJ76614.1"/>
    <property type="molecule type" value="Genomic_DNA"/>
</dbReference>